<protein>
    <submittedName>
        <fullName evidence="4">Fatty acid synthase</fullName>
    </submittedName>
</protein>
<reference evidence="4" key="1">
    <citation type="submission" date="2020-08" db="EMBL/GenBank/DDBJ databases">
        <title>Multicomponent nature underlies the extraordinary mechanical properties of spider dragline silk.</title>
        <authorList>
            <person name="Kono N."/>
            <person name="Nakamura H."/>
            <person name="Mori M."/>
            <person name="Yoshida Y."/>
            <person name="Ohtoshi R."/>
            <person name="Malay A.D."/>
            <person name="Moran D.A.P."/>
            <person name="Tomita M."/>
            <person name="Numata K."/>
            <person name="Arakawa K."/>
        </authorList>
    </citation>
    <scope>NUCLEOTIDE SEQUENCE</scope>
</reference>
<evidence type="ECO:0000313" key="3">
    <source>
        <dbReference type="EMBL" id="GFT04789.1"/>
    </source>
</evidence>
<organism evidence="4 5">
    <name type="scientific">Nephila pilipes</name>
    <name type="common">Giant wood spider</name>
    <name type="synonym">Nephila maculata</name>
    <dbReference type="NCBI Taxonomy" id="299642"/>
    <lineage>
        <taxon>Eukaryota</taxon>
        <taxon>Metazoa</taxon>
        <taxon>Ecdysozoa</taxon>
        <taxon>Arthropoda</taxon>
        <taxon>Chelicerata</taxon>
        <taxon>Arachnida</taxon>
        <taxon>Araneae</taxon>
        <taxon>Araneomorphae</taxon>
        <taxon>Entelegynae</taxon>
        <taxon>Araneoidea</taxon>
        <taxon>Nephilidae</taxon>
        <taxon>Nephila</taxon>
    </lineage>
</organism>
<evidence type="ECO:0000313" key="4">
    <source>
        <dbReference type="EMBL" id="GFT64631.1"/>
    </source>
</evidence>
<dbReference type="InterPro" id="IPR036736">
    <property type="entry name" value="ACP-like_sf"/>
</dbReference>
<proteinExistence type="predicted"/>
<name>A0A8X6TZN6_NEPPI</name>
<evidence type="ECO:0000313" key="2">
    <source>
        <dbReference type="EMBL" id="GFT01722.1"/>
    </source>
</evidence>
<evidence type="ECO:0000313" key="1">
    <source>
        <dbReference type="EMBL" id="GFS74791.1"/>
    </source>
</evidence>
<dbReference type="EMBL" id="BMAW01007651">
    <property type="protein sequence ID" value="GFT04789.1"/>
    <property type="molecule type" value="Genomic_DNA"/>
</dbReference>
<dbReference type="EMBL" id="BMAW01096471">
    <property type="protein sequence ID" value="GFS74791.1"/>
    <property type="molecule type" value="Genomic_DNA"/>
</dbReference>
<keyword evidence="5" id="KW-1185">Reference proteome</keyword>
<dbReference type="OrthoDB" id="329835at2759"/>
<evidence type="ECO:0000313" key="5">
    <source>
        <dbReference type="Proteomes" id="UP000887013"/>
    </source>
</evidence>
<dbReference type="EMBL" id="BMAW01115047">
    <property type="protein sequence ID" value="GFT64631.1"/>
    <property type="molecule type" value="Genomic_DNA"/>
</dbReference>
<comment type="caution">
    <text evidence="4">The sequence shown here is derived from an EMBL/GenBank/DDBJ whole genome shotgun (WGS) entry which is preliminary data.</text>
</comment>
<dbReference type="Gene3D" id="1.10.1200.10">
    <property type="entry name" value="ACP-like"/>
    <property type="match status" value="1"/>
</dbReference>
<dbReference type="Proteomes" id="UP000887013">
    <property type="component" value="Unassembled WGS sequence"/>
</dbReference>
<gene>
    <name evidence="4" type="primary">NCL1_40310</name>
    <name evidence="4" type="ORF">NPIL_102591</name>
    <name evidence="1" type="ORF">NPIL_467061</name>
    <name evidence="3" type="ORF">NPIL_543411</name>
    <name evidence="2" type="ORF">NPIL_598331</name>
</gene>
<dbReference type="EMBL" id="BMAW01055594">
    <property type="protein sequence ID" value="GFT01722.1"/>
    <property type="molecule type" value="Genomic_DNA"/>
</dbReference>
<sequence length="159" mass="17667">MGLDSFIGVELSHLIQQYANVNASLQEIQEFTIEDLKGLSEKSNSVNNNSQDSDFLSTLNVKFPPTLIHKYPLININEGAPGEPVFIVSIGDTDVLKFKIIAKMLNRPFYALVWTKDVPSTCIKSLALYYLNRGERDIRVEELIAQSGGRSETCGSLIS</sequence>
<accession>A0A8X6TZN6</accession>
<dbReference type="AlphaFoldDB" id="A0A8X6TZN6"/>